<dbReference type="STRING" id="360411.AC812_16110"/>
<evidence type="ECO:0000313" key="2">
    <source>
        <dbReference type="EMBL" id="KPL72352.1"/>
    </source>
</evidence>
<gene>
    <name evidence="2" type="ORF">AC812_16110</name>
</gene>
<proteinExistence type="predicted"/>
<feature type="transmembrane region" description="Helical" evidence="1">
    <location>
        <begin position="410"/>
        <end position="429"/>
    </location>
</feature>
<dbReference type="Proteomes" id="UP000050514">
    <property type="component" value="Unassembled WGS sequence"/>
</dbReference>
<feature type="transmembrane region" description="Helical" evidence="1">
    <location>
        <begin position="360"/>
        <end position="380"/>
    </location>
</feature>
<dbReference type="OrthoDB" id="157268at2"/>
<keyword evidence="1" id="KW-1133">Transmembrane helix</keyword>
<evidence type="ECO:0000256" key="1">
    <source>
        <dbReference type="SAM" id="Phobius"/>
    </source>
</evidence>
<dbReference type="EMBL" id="LGHJ01000024">
    <property type="protein sequence ID" value="KPL72352.1"/>
    <property type="molecule type" value="Genomic_DNA"/>
</dbReference>
<keyword evidence="1" id="KW-0472">Membrane</keyword>
<feature type="transmembrane region" description="Helical" evidence="1">
    <location>
        <begin position="242"/>
        <end position="259"/>
    </location>
</feature>
<keyword evidence="1" id="KW-0812">Transmembrane</keyword>
<dbReference type="RefSeq" id="WP_061913499.1">
    <property type="nucleotide sequence ID" value="NZ_DF967971.1"/>
</dbReference>
<evidence type="ECO:0000313" key="3">
    <source>
        <dbReference type="Proteomes" id="UP000050514"/>
    </source>
</evidence>
<feature type="transmembrane region" description="Helical" evidence="1">
    <location>
        <begin position="136"/>
        <end position="153"/>
    </location>
</feature>
<organism evidence="2 3">
    <name type="scientific">Bellilinea caldifistulae</name>
    <dbReference type="NCBI Taxonomy" id="360411"/>
    <lineage>
        <taxon>Bacteria</taxon>
        <taxon>Bacillati</taxon>
        <taxon>Chloroflexota</taxon>
        <taxon>Anaerolineae</taxon>
        <taxon>Anaerolineales</taxon>
        <taxon>Anaerolineaceae</taxon>
        <taxon>Bellilinea</taxon>
    </lineage>
</organism>
<comment type="caution">
    <text evidence="2">The sequence shown here is derived from an EMBL/GenBank/DDBJ whole genome shotgun (WGS) entry which is preliminary data.</text>
</comment>
<reference evidence="2 3" key="1">
    <citation type="submission" date="2015-07" db="EMBL/GenBank/DDBJ databases">
        <title>Draft genome of Bellilinea caldifistulae DSM 17877.</title>
        <authorList>
            <person name="Hemp J."/>
            <person name="Ward L.M."/>
            <person name="Pace L.A."/>
            <person name="Fischer W.W."/>
        </authorList>
    </citation>
    <scope>NUCLEOTIDE SEQUENCE [LARGE SCALE GENOMIC DNA]</scope>
    <source>
        <strain evidence="2 3">GOMI-1</strain>
    </source>
</reference>
<feature type="transmembrane region" description="Helical" evidence="1">
    <location>
        <begin position="509"/>
        <end position="527"/>
    </location>
</feature>
<feature type="transmembrane region" description="Helical" evidence="1">
    <location>
        <begin position="314"/>
        <end position="340"/>
    </location>
</feature>
<feature type="transmembrane region" description="Helical" evidence="1">
    <location>
        <begin position="59"/>
        <end position="80"/>
    </location>
</feature>
<feature type="transmembrane region" description="Helical" evidence="1">
    <location>
        <begin position="473"/>
        <end position="489"/>
    </location>
</feature>
<feature type="transmembrane region" description="Helical" evidence="1">
    <location>
        <begin position="441"/>
        <end position="461"/>
    </location>
</feature>
<feature type="transmembrane region" description="Helical" evidence="1">
    <location>
        <begin position="20"/>
        <end position="38"/>
    </location>
</feature>
<accession>A0A0P6WT99</accession>
<protein>
    <recommendedName>
        <fullName evidence="4">Glycosyltransferase RgtA/B/C/D-like domain-containing protein</fullName>
    </recommendedName>
</protein>
<dbReference type="AlphaFoldDB" id="A0A0P6WT99"/>
<name>A0A0P6WT99_9CHLR</name>
<feature type="transmembrane region" description="Helical" evidence="1">
    <location>
        <begin position="104"/>
        <end position="124"/>
    </location>
</feature>
<sequence length="664" mass="74620">MNQTVETAALPLPAEPVRNLLAIRVWLLLGGIFGLLTLPDLLEKGRFSGWFIVRYSWQWSVLIAVCFFISLTCLLLWFALQSGSRPRLTFFAERLIQFFSRLGWWNYLFYVAGWLLTAFLMDFLFVKHFTALTDRLWLLWMAAGVTCLFLIAAGRISYFWALSVGMLIGGFLAVLLTYAAKVSPYPFTLGWSEASRYYYASLPFAKQIYGFSVPLSPLHASRYLLLSLAYLIPDSPLWFHRLWQVILWIGMNLATGWALSRRLGLRSAPLVAGTTLWAFLFLMQGPVYYHLHLCILPVLLGYHRRRPFQTLGMVIIASIWAGLSRVNWFPVPAMLAISIYLLETPYQNHPNLFAYFARPLLWGSAGLLTALAAQAAYIPLSGNQDPSLFASSFTSSLLWHRLMPSATSGWGILPLGLIISLPLLMLIALNTLRQAAGWHPLRLLGLAGIGAVLLIGGLVVSTKIGGGSNLHNLDAYFVVLMLIGAYFLFGKATPDQISLSATPLRPTALLLLALSVPVVWSLAEFSLPAPKDLQQARVTLNTLNQLIGSAARRGEVLFISQRHLLTFGYVKDVPLVADYELLLLSEASISNNRTLLERFYADLRNRRFSMIIVDRLNPGYQRPKIDPFAEENNLWVDRIAFPILEYYGEEAYFGEQNLQVLVPK</sequence>
<keyword evidence="3" id="KW-1185">Reference proteome</keyword>
<evidence type="ECO:0008006" key="4">
    <source>
        <dbReference type="Google" id="ProtNLM"/>
    </source>
</evidence>
<feature type="transmembrane region" description="Helical" evidence="1">
    <location>
        <begin position="159"/>
        <end position="180"/>
    </location>
</feature>